<dbReference type="EMBL" id="SCKG01000018">
    <property type="protein sequence ID" value="TDH00200.1"/>
    <property type="molecule type" value="Genomic_DNA"/>
</dbReference>
<dbReference type="Proteomes" id="UP000295070">
    <property type="component" value="Chromosome 18"/>
</dbReference>
<dbReference type="AlphaFoldDB" id="A0A484C8A3"/>
<accession>A0A484C8A3</accession>
<evidence type="ECO:0000313" key="1">
    <source>
        <dbReference type="EMBL" id="TDH00200.1"/>
    </source>
</evidence>
<comment type="caution">
    <text evidence="1">The sequence shown here is derived from an EMBL/GenBank/DDBJ whole genome shotgun (WGS) entry which is preliminary data.</text>
</comment>
<evidence type="ECO:0000313" key="2">
    <source>
        <dbReference type="Proteomes" id="UP000295070"/>
    </source>
</evidence>
<gene>
    <name evidence="1" type="ORF">EPR50_G00185960</name>
</gene>
<reference evidence="1 2" key="1">
    <citation type="submission" date="2019-01" db="EMBL/GenBank/DDBJ databases">
        <title>A chromosome-scale genome assembly of the yellow perch, Perca flavescens.</title>
        <authorList>
            <person name="Feron R."/>
            <person name="Morvezen R."/>
            <person name="Bestin A."/>
            <person name="Haffray P."/>
            <person name="Klopp C."/>
            <person name="Zahm M."/>
            <person name="Cabau C."/>
            <person name="Roques C."/>
            <person name="Donnadieu C."/>
            <person name="Bouchez O."/>
            <person name="Christie M."/>
            <person name="Larson W."/>
            <person name="Guiguen Y."/>
        </authorList>
    </citation>
    <scope>NUCLEOTIDE SEQUENCE [LARGE SCALE GENOMIC DNA]</scope>
    <source>
        <strain evidence="1">YP-PL-M2</strain>
        <tissue evidence="1">Blood</tissue>
    </source>
</reference>
<sequence length="108" mass="12207">MTRKYLSCSHDKSLSNSLNAKESCFNASFLISLRIGNTGPSFTKGKEIMPSHNSLWQQHLSDTPFGRSRKQTHNMADKVRKLSCKLLYIACLNQNSKNAQGEVSKMHF</sequence>
<keyword evidence="2" id="KW-1185">Reference proteome</keyword>
<name>A0A484C8A3_PERFV</name>
<protein>
    <submittedName>
        <fullName evidence="1">Uncharacterized protein</fullName>
    </submittedName>
</protein>
<proteinExistence type="predicted"/>
<organism evidence="1 2">
    <name type="scientific">Perca flavescens</name>
    <name type="common">American yellow perch</name>
    <name type="synonym">Morone flavescens</name>
    <dbReference type="NCBI Taxonomy" id="8167"/>
    <lineage>
        <taxon>Eukaryota</taxon>
        <taxon>Metazoa</taxon>
        <taxon>Chordata</taxon>
        <taxon>Craniata</taxon>
        <taxon>Vertebrata</taxon>
        <taxon>Euteleostomi</taxon>
        <taxon>Actinopterygii</taxon>
        <taxon>Neopterygii</taxon>
        <taxon>Teleostei</taxon>
        <taxon>Neoteleostei</taxon>
        <taxon>Acanthomorphata</taxon>
        <taxon>Eupercaria</taxon>
        <taxon>Perciformes</taxon>
        <taxon>Percoidei</taxon>
        <taxon>Percidae</taxon>
        <taxon>Percinae</taxon>
        <taxon>Perca</taxon>
    </lineage>
</organism>